<dbReference type="VEuPathDB" id="FungiDB:MUCCIDRAFT_109715"/>
<dbReference type="AlphaFoldDB" id="A0A162R5B5"/>
<gene>
    <name evidence="1" type="ORF">MUCCIDRAFT_109715</name>
</gene>
<evidence type="ECO:0000313" key="1">
    <source>
        <dbReference type="EMBL" id="OAD02869.1"/>
    </source>
</evidence>
<comment type="caution">
    <text evidence="1">The sequence shown here is derived from an EMBL/GenBank/DDBJ whole genome shotgun (WGS) entry which is preliminary data.</text>
</comment>
<keyword evidence="2" id="KW-1185">Reference proteome</keyword>
<proteinExistence type="predicted"/>
<dbReference type="Proteomes" id="UP000077051">
    <property type="component" value="Unassembled WGS sequence"/>
</dbReference>
<evidence type="ECO:0000313" key="2">
    <source>
        <dbReference type="Proteomes" id="UP000077051"/>
    </source>
</evidence>
<name>A0A162R5B5_MUCCL</name>
<sequence>MSYYTYYLYKYLVSSRQAERITDPNTELGTKCRKLLQSEKIKEIVIKSMLGSNVSKSRYPSFKVNTCNDALFSITYVPNNNSSSEFEHLPPIVRIIQDSIDETAMADLVYYSTRLYEQYKTLPLFVVIPMKGFTCDKIKSEFGSDISIQKNGFKVHEAKSCLLWALHLYVFTWESIAAYIHQSPMDRMVALICCIVQSEPLSESQCQDPTIKMLLKLLE</sequence>
<accession>A0A162R5B5</accession>
<protein>
    <submittedName>
        <fullName evidence="1">Uncharacterized protein</fullName>
    </submittedName>
</protein>
<reference evidence="1 2" key="1">
    <citation type="submission" date="2015-06" db="EMBL/GenBank/DDBJ databases">
        <title>Expansion of signal transduction pathways in fungi by whole-genome duplication.</title>
        <authorList>
            <consortium name="DOE Joint Genome Institute"/>
            <person name="Corrochano L.M."/>
            <person name="Kuo A."/>
            <person name="Marcet-Houben M."/>
            <person name="Polaino S."/>
            <person name="Salamov A."/>
            <person name="Villalobos J.M."/>
            <person name="Alvarez M.I."/>
            <person name="Avalos J."/>
            <person name="Benito E.P."/>
            <person name="Benoit I."/>
            <person name="Burger G."/>
            <person name="Camino L.P."/>
            <person name="Canovas D."/>
            <person name="Cerda-Olmedo E."/>
            <person name="Cheng J.-F."/>
            <person name="Dominguez A."/>
            <person name="Elias M."/>
            <person name="Eslava A.P."/>
            <person name="Glaser F."/>
            <person name="Grimwood J."/>
            <person name="Gutierrez G."/>
            <person name="Heitman J."/>
            <person name="Henrissat B."/>
            <person name="Iturriaga E.A."/>
            <person name="Lang B.F."/>
            <person name="Lavin J.L."/>
            <person name="Lee S."/>
            <person name="Li W."/>
            <person name="Lindquist E."/>
            <person name="Lopez-Garcia S."/>
            <person name="Luque E.M."/>
            <person name="Marcos A.T."/>
            <person name="Martin J."/>
            <person name="Mccluskey K."/>
            <person name="Medina H.R."/>
            <person name="Miralles-Duran A."/>
            <person name="Miyazaki A."/>
            <person name="Munoz-Torres E."/>
            <person name="Oguiza J.A."/>
            <person name="Ohm R."/>
            <person name="Olmedo M."/>
            <person name="Orejas M."/>
            <person name="Ortiz-Castellanos L."/>
            <person name="Pisabarro A.G."/>
            <person name="Rodriguez-Romero J."/>
            <person name="Ruiz-Herrera J."/>
            <person name="Ruiz-Vazquez R."/>
            <person name="Sanz C."/>
            <person name="Schackwitz W."/>
            <person name="Schmutz J."/>
            <person name="Shahriari M."/>
            <person name="Shelest E."/>
            <person name="Silva-Franco F."/>
            <person name="Soanes D."/>
            <person name="Syed K."/>
            <person name="Tagua V.G."/>
            <person name="Talbot N.J."/>
            <person name="Thon M."/>
            <person name="De Vries R.P."/>
            <person name="Wiebenga A."/>
            <person name="Yadav J.S."/>
            <person name="Braun E.L."/>
            <person name="Baker S."/>
            <person name="Garre V."/>
            <person name="Horwitz B."/>
            <person name="Torres-Martinez S."/>
            <person name="Idnurm A."/>
            <person name="Herrera-Estrella A."/>
            <person name="Gabaldon T."/>
            <person name="Grigoriev I.V."/>
        </authorList>
    </citation>
    <scope>NUCLEOTIDE SEQUENCE [LARGE SCALE GENOMIC DNA]</scope>
    <source>
        <strain evidence="1 2">CBS 277.49</strain>
    </source>
</reference>
<dbReference type="OrthoDB" id="2263901at2759"/>
<organism evidence="1 2">
    <name type="scientific">Mucor lusitanicus CBS 277.49</name>
    <dbReference type="NCBI Taxonomy" id="747725"/>
    <lineage>
        <taxon>Eukaryota</taxon>
        <taxon>Fungi</taxon>
        <taxon>Fungi incertae sedis</taxon>
        <taxon>Mucoromycota</taxon>
        <taxon>Mucoromycotina</taxon>
        <taxon>Mucoromycetes</taxon>
        <taxon>Mucorales</taxon>
        <taxon>Mucorineae</taxon>
        <taxon>Mucoraceae</taxon>
        <taxon>Mucor</taxon>
    </lineage>
</organism>
<dbReference type="EMBL" id="AMYB01000004">
    <property type="protein sequence ID" value="OAD02869.1"/>
    <property type="molecule type" value="Genomic_DNA"/>
</dbReference>